<dbReference type="RefSeq" id="WP_264136773.1">
    <property type="nucleotide sequence ID" value="NZ_JAOYOD010000001.1"/>
</dbReference>
<name>A0ABT3CQZ8_9BACT</name>
<gene>
    <name evidence="2" type="ORF">N7U62_04900</name>
</gene>
<evidence type="ECO:0000313" key="3">
    <source>
        <dbReference type="Proteomes" id="UP001300692"/>
    </source>
</evidence>
<keyword evidence="1" id="KW-0812">Transmembrane</keyword>
<accession>A0ABT3CQZ8</accession>
<comment type="caution">
    <text evidence="2">The sequence shown here is derived from an EMBL/GenBank/DDBJ whole genome shotgun (WGS) entry which is preliminary data.</text>
</comment>
<protein>
    <submittedName>
        <fullName evidence="2">Uncharacterized protein</fullName>
    </submittedName>
</protein>
<sequence length="217" mass="25453">MDYILAIISTLFVLLPIFLGCWSCWQKAEGTLRLFVVFLLFGFAIDGMGWYQYHQNLSHGSIDFLRRFYALVEALFFAWFTLQHIKTKKLFYSKAIFFSLILLWMWLEIFIPHLGNGVEKYAGFQAIYRVLISVLSGWVILSVLEEGKAYAQNSTLWFLFGVFCYSLCTFIMMIFQRIPGLAEELWPMHNVINIICYVLFSIGFLLHPRSKIYLSRI</sequence>
<keyword evidence="1" id="KW-0472">Membrane</keyword>
<keyword evidence="3" id="KW-1185">Reference proteome</keyword>
<feature type="transmembrane region" description="Helical" evidence="1">
    <location>
        <begin position="126"/>
        <end position="144"/>
    </location>
</feature>
<keyword evidence="1" id="KW-1133">Transmembrane helix</keyword>
<feature type="transmembrane region" description="Helical" evidence="1">
    <location>
        <begin position="64"/>
        <end position="82"/>
    </location>
</feature>
<proteinExistence type="predicted"/>
<feature type="transmembrane region" description="Helical" evidence="1">
    <location>
        <begin position="156"/>
        <end position="175"/>
    </location>
</feature>
<feature type="transmembrane region" description="Helical" evidence="1">
    <location>
        <begin position="187"/>
        <end position="206"/>
    </location>
</feature>
<organism evidence="2 3">
    <name type="scientific">Reichenbachiella ulvae</name>
    <dbReference type="NCBI Taxonomy" id="2980104"/>
    <lineage>
        <taxon>Bacteria</taxon>
        <taxon>Pseudomonadati</taxon>
        <taxon>Bacteroidota</taxon>
        <taxon>Cytophagia</taxon>
        <taxon>Cytophagales</taxon>
        <taxon>Reichenbachiellaceae</taxon>
        <taxon>Reichenbachiella</taxon>
    </lineage>
</organism>
<feature type="transmembrane region" description="Helical" evidence="1">
    <location>
        <begin position="32"/>
        <end position="52"/>
    </location>
</feature>
<reference evidence="2 3" key="1">
    <citation type="submission" date="2022-10" db="EMBL/GenBank/DDBJ databases">
        <title>Comparative genomics and taxonomic characterization of three novel marine species of genus Reichenbachiella exhibiting antioxidant and polysaccharide degradation activities.</title>
        <authorList>
            <person name="Muhammad N."/>
            <person name="Lee Y.-J."/>
            <person name="Ko J."/>
            <person name="Kim S.-G."/>
        </authorList>
    </citation>
    <scope>NUCLEOTIDE SEQUENCE [LARGE SCALE GENOMIC DNA]</scope>
    <source>
        <strain evidence="2 3">ABR2-5</strain>
    </source>
</reference>
<evidence type="ECO:0000256" key="1">
    <source>
        <dbReference type="SAM" id="Phobius"/>
    </source>
</evidence>
<feature type="transmembrane region" description="Helical" evidence="1">
    <location>
        <begin position="6"/>
        <end position="25"/>
    </location>
</feature>
<dbReference type="Proteomes" id="UP001300692">
    <property type="component" value="Unassembled WGS sequence"/>
</dbReference>
<feature type="transmembrane region" description="Helical" evidence="1">
    <location>
        <begin position="94"/>
        <end position="114"/>
    </location>
</feature>
<evidence type="ECO:0000313" key="2">
    <source>
        <dbReference type="EMBL" id="MCV9385988.1"/>
    </source>
</evidence>
<dbReference type="EMBL" id="JAOYOD010000001">
    <property type="protein sequence ID" value="MCV9385988.1"/>
    <property type="molecule type" value="Genomic_DNA"/>
</dbReference>